<dbReference type="Proteomes" id="UP000470771">
    <property type="component" value="Unassembled WGS sequence"/>
</dbReference>
<dbReference type="PROSITE" id="PS51257">
    <property type="entry name" value="PROKAR_LIPOPROTEIN"/>
    <property type="match status" value="1"/>
</dbReference>
<dbReference type="Pfam" id="PF01497">
    <property type="entry name" value="Peripla_BP_2"/>
    <property type="match status" value="1"/>
</dbReference>
<dbReference type="NCBIfam" id="NF038402">
    <property type="entry name" value="TroA_like"/>
    <property type="match status" value="1"/>
</dbReference>
<dbReference type="InterPro" id="IPR050902">
    <property type="entry name" value="ABC_Transporter_SBP"/>
</dbReference>
<accession>A0A6N9NJJ4</accession>
<evidence type="ECO:0000313" key="5">
    <source>
        <dbReference type="Proteomes" id="UP000470771"/>
    </source>
</evidence>
<dbReference type="PROSITE" id="PS50983">
    <property type="entry name" value="FE_B12_PBP"/>
    <property type="match status" value="1"/>
</dbReference>
<reference evidence="4 5" key="1">
    <citation type="submission" date="2019-12" db="EMBL/GenBank/DDBJ databases">
        <authorList>
            <person name="Zhao J."/>
        </authorList>
    </citation>
    <scope>NUCLEOTIDE SEQUENCE [LARGE SCALE GENOMIC DNA]</scope>
    <source>
        <strain evidence="4 5">S-15</strain>
    </source>
</reference>
<dbReference type="SUPFAM" id="SSF53807">
    <property type="entry name" value="Helical backbone' metal receptor"/>
    <property type="match status" value="1"/>
</dbReference>
<evidence type="ECO:0000313" key="4">
    <source>
        <dbReference type="EMBL" id="NBG65357.1"/>
    </source>
</evidence>
<organism evidence="4 5">
    <name type="scientific">Acidiluteibacter ferrifornacis</name>
    <dbReference type="NCBI Taxonomy" id="2692424"/>
    <lineage>
        <taxon>Bacteria</taxon>
        <taxon>Pseudomonadati</taxon>
        <taxon>Bacteroidota</taxon>
        <taxon>Flavobacteriia</taxon>
        <taxon>Flavobacteriales</taxon>
        <taxon>Cryomorphaceae</taxon>
        <taxon>Acidiluteibacter</taxon>
    </lineage>
</organism>
<evidence type="ECO:0000256" key="1">
    <source>
        <dbReference type="ARBA" id="ARBA00022729"/>
    </source>
</evidence>
<dbReference type="InterPro" id="IPR002491">
    <property type="entry name" value="ABC_transptr_periplasmic_BD"/>
</dbReference>
<dbReference type="RefSeq" id="WP_160632319.1">
    <property type="nucleotide sequence ID" value="NZ_WWNE01000005.1"/>
</dbReference>
<dbReference type="Gene3D" id="3.40.50.1980">
    <property type="entry name" value="Nitrogenase molybdenum iron protein domain"/>
    <property type="match status" value="2"/>
</dbReference>
<protein>
    <submittedName>
        <fullName evidence="4">ABC transporter substrate-binding protein</fullName>
    </submittedName>
</protein>
<evidence type="ECO:0000256" key="2">
    <source>
        <dbReference type="SAM" id="SignalP"/>
    </source>
</evidence>
<gene>
    <name evidence="4" type="ORF">GQN54_04475</name>
</gene>
<dbReference type="AlphaFoldDB" id="A0A6N9NJJ4"/>
<evidence type="ECO:0000259" key="3">
    <source>
        <dbReference type="PROSITE" id="PS50983"/>
    </source>
</evidence>
<feature type="chain" id="PRO_5027107884" evidence="2">
    <location>
        <begin position="22"/>
        <end position="298"/>
    </location>
</feature>
<dbReference type="InterPro" id="IPR054828">
    <property type="entry name" value="Vit_B12_bind_prot"/>
</dbReference>
<feature type="domain" description="Fe/B12 periplasmic-binding" evidence="3">
    <location>
        <begin position="45"/>
        <end position="298"/>
    </location>
</feature>
<feature type="signal peptide" evidence="2">
    <location>
        <begin position="1"/>
        <end position="21"/>
    </location>
</feature>
<dbReference type="PANTHER" id="PTHR30535:SF4">
    <property type="entry name" value="HEMIN-BINDING PERIPLASMIC PROTEIN HMUT"/>
    <property type="match status" value="1"/>
</dbReference>
<keyword evidence="1 2" id="KW-0732">Signal</keyword>
<dbReference type="EMBL" id="WWNE01000005">
    <property type="protein sequence ID" value="NBG65357.1"/>
    <property type="molecule type" value="Genomic_DNA"/>
</dbReference>
<proteinExistence type="predicted"/>
<dbReference type="PANTHER" id="PTHR30535">
    <property type="entry name" value="VITAMIN B12-BINDING PROTEIN"/>
    <property type="match status" value="1"/>
</dbReference>
<sequence>MTYKTPFLLAVILLILGFASCDSPTTSTEGNKEEIVQVETKEYQRIVTLSGVVSEIVAELGLGDKIVGTDITSTYPEAIQGLPKLGHITSVQAEGIISMQPDLVIAKKDEIKAELVQQLEAAGVKTLLVEQEYSINGTKKLIETIAKELNQLETAIQINATIDEDISKLEPLTSQPTAVFIYARGVGNMMVGGSNTSVAQLIQLAGGINGTNDFEEYKPLTAESMVAANPDLIILFESGMNSLQGADGIQQIPSIAVTTAAKKNQFFALEGQYLAGFGPRVGKAALELNQKFKSITVE</sequence>
<name>A0A6N9NJJ4_9FLAO</name>
<keyword evidence="5" id="KW-1185">Reference proteome</keyword>
<comment type="caution">
    <text evidence="4">The sequence shown here is derived from an EMBL/GenBank/DDBJ whole genome shotgun (WGS) entry which is preliminary data.</text>
</comment>